<reference evidence="1 2" key="1">
    <citation type="journal article" date="2019" name="Nat. Ecol. Evol.">
        <title>Megaphylogeny resolves global patterns of mushroom evolution.</title>
        <authorList>
            <person name="Varga T."/>
            <person name="Krizsan K."/>
            <person name="Foldi C."/>
            <person name="Dima B."/>
            <person name="Sanchez-Garcia M."/>
            <person name="Sanchez-Ramirez S."/>
            <person name="Szollosi G.J."/>
            <person name="Szarkandi J.G."/>
            <person name="Papp V."/>
            <person name="Albert L."/>
            <person name="Andreopoulos W."/>
            <person name="Angelini C."/>
            <person name="Antonin V."/>
            <person name="Barry K.W."/>
            <person name="Bougher N.L."/>
            <person name="Buchanan P."/>
            <person name="Buyck B."/>
            <person name="Bense V."/>
            <person name="Catcheside P."/>
            <person name="Chovatia M."/>
            <person name="Cooper J."/>
            <person name="Damon W."/>
            <person name="Desjardin D."/>
            <person name="Finy P."/>
            <person name="Geml J."/>
            <person name="Haridas S."/>
            <person name="Hughes K."/>
            <person name="Justo A."/>
            <person name="Karasinski D."/>
            <person name="Kautmanova I."/>
            <person name="Kiss B."/>
            <person name="Kocsube S."/>
            <person name="Kotiranta H."/>
            <person name="LaButti K.M."/>
            <person name="Lechner B.E."/>
            <person name="Liimatainen K."/>
            <person name="Lipzen A."/>
            <person name="Lukacs Z."/>
            <person name="Mihaltcheva S."/>
            <person name="Morgado L.N."/>
            <person name="Niskanen T."/>
            <person name="Noordeloos M.E."/>
            <person name="Ohm R.A."/>
            <person name="Ortiz-Santana B."/>
            <person name="Ovrebo C."/>
            <person name="Racz N."/>
            <person name="Riley R."/>
            <person name="Savchenko A."/>
            <person name="Shiryaev A."/>
            <person name="Soop K."/>
            <person name="Spirin V."/>
            <person name="Szebenyi C."/>
            <person name="Tomsovsky M."/>
            <person name="Tulloss R.E."/>
            <person name="Uehling J."/>
            <person name="Grigoriev I.V."/>
            <person name="Vagvolgyi C."/>
            <person name="Papp T."/>
            <person name="Martin F.M."/>
            <person name="Miettinen O."/>
            <person name="Hibbett D.S."/>
            <person name="Nagy L.G."/>
        </authorList>
    </citation>
    <scope>NUCLEOTIDE SEQUENCE [LARGE SCALE GENOMIC DNA]</scope>
    <source>
        <strain evidence="1 2">CBS 962.96</strain>
    </source>
</reference>
<gene>
    <name evidence="1" type="ORF">K435DRAFT_937727</name>
</gene>
<dbReference type="AlphaFoldDB" id="A0A4S8MBU6"/>
<dbReference type="Proteomes" id="UP000297245">
    <property type="component" value="Unassembled WGS sequence"/>
</dbReference>
<accession>A0A4S8MBU6</accession>
<organism evidence="1 2">
    <name type="scientific">Dendrothele bispora (strain CBS 962.96)</name>
    <dbReference type="NCBI Taxonomy" id="1314807"/>
    <lineage>
        <taxon>Eukaryota</taxon>
        <taxon>Fungi</taxon>
        <taxon>Dikarya</taxon>
        <taxon>Basidiomycota</taxon>
        <taxon>Agaricomycotina</taxon>
        <taxon>Agaricomycetes</taxon>
        <taxon>Agaricomycetidae</taxon>
        <taxon>Agaricales</taxon>
        <taxon>Agaricales incertae sedis</taxon>
        <taxon>Dendrothele</taxon>
    </lineage>
</organism>
<name>A0A4S8MBU6_DENBC</name>
<evidence type="ECO:0000313" key="2">
    <source>
        <dbReference type="Proteomes" id="UP000297245"/>
    </source>
</evidence>
<dbReference type="EMBL" id="ML179114">
    <property type="protein sequence ID" value="THU99751.1"/>
    <property type="molecule type" value="Genomic_DNA"/>
</dbReference>
<proteinExistence type="predicted"/>
<sequence length="215" mass="24087">MSDPLWLMGETTFEAEDLLQQTYSSDPTTHKITSHIKPTAQILPLVLDYTAFVCTKATSNNISRAPYEFCASSSTPESESESPSNSGPDLILMLYTDLYLLANNCQQCTLLSGSPTRTLGSYHQIPVLAFEVDRPTTRVDNIYSLHPTISINILPLALEVNSLRRKYTTGLYLQLTFYHQSFLSRVNGPPTRADHTYSLLLLPVFQVDCPPIRPR</sequence>
<keyword evidence="2" id="KW-1185">Reference proteome</keyword>
<evidence type="ECO:0000313" key="1">
    <source>
        <dbReference type="EMBL" id="THU99751.1"/>
    </source>
</evidence>
<protein>
    <submittedName>
        <fullName evidence="1">Uncharacterized protein</fullName>
    </submittedName>
</protein>